<comment type="caution">
    <text evidence="1">The sequence shown here is derived from an EMBL/GenBank/DDBJ whole genome shotgun (WGS) entry which is preliminary data.</text>
</comment>
<dbReference type="EMBL" id="QOVW01000113">
    <property type="protein sequence ID" value="RDB35050.1"/>
    <property type="molecule type" value="Genomic_DNA"/>
</dbReference>
<keyword evidence="2" id="KW-1185">Reference proteome</keyword>
<protein>
    <submittedName>
        <fullName evidence="1">Uncharacterized protein</fullName>
    </submittedName>
</protein>
<evidence type="ECO:0000313" key="2">
    <source>
        <dbReference type="Proteomes" id="UP000253934"/>
    </source>
</evidence>
<reference evidence="1" key="1">
    <citation type="submission" date="2018-04" db="EMBL/GenBank/DDBJ databases">
        <title>Draft genome sequence of the Candidatus Spirobacillus cienkowskii, a pathogen of freshwater Daphnia species, reconstructed from hemolymph metagenomic reads.</title>
        <authorList>
            <person name="Bresciani L."/>
            <person name="Lemos L.N."/>
            <person name="Wale N."/>
            <person name="Lin J.Y."/>
            <person name="Fernandes G.R."/>
            <person name="Duffy M.A."/>
            <person name="Rodrigues J.M."/>
        </authorList>
    </citation>
    <scope>NUCLEOTIDE SEQUENCE [LARGE SCALE GENOMIC DNA]</scope>
    <source>
        <strain evidence="1">Binning01</strain>
    </source>
</reference>
<dbReference type="Proteomes" id="UP000253934">
    <property type="component" value="Unassembled WGS sequence"/>
</dbReference>
<evidence type="ECO:0000313" key="1">
    <source>
        <dbReference type="EMBL" id="RDB35050.1"/>
    </source>
</evidence>
<gene>
    <name evidence="1" type="ORF">DCC88_12190</name>
</gene>
<proteinExistence type="predicted"/>
<sequence length="72" mass="8144">MLKESIITKQQKNVPEVFNTESILQYTLSLHDAPKELKKRSILNREQDGHGFVSPTDIEQKQGRILVPLGAS</sequence>
<organism evidence="1 2">
    <name type="scientific">Spirobacillus cienkowskii</name>
    <dbReference type="NCBI Taxonomy" id="495820"/>
    <lineage>
        <taxon>Bacteria</taxon>
        <taxon>Pseudomonadati</taxon>
        <taxon>Bdellovibrionota</taxon>
        <taxon>Oligoflexia</taxon>
        <taxon>Silvanigrellales</taxon>
        <taxon>Spirobacillus</taxon>
    </lineage>
</organism>
<name>A0A369KNW6_9BACT</name>
<accession>A0A369KNW6</accession>
<dbReference type="AlphaFoldDB" id="A0A369KNW6"/>